<protein>
    <submittedName>
        <fullName evidence="1">Uncharacterized protein</fullName>
    </submittedName>
</protein>
<organism evidence="1">
    <name type="scientific">marine sediment metagenome</name>
    <dbReference type="NCBI Taxonomy" id="412755"/>
    <lineage>
        <taxon>unclassified sequences</taxon>
        <taxon>metagenomes</taxon>
        <taxon>ecological metagenomes</taxon>
    </lineage>
</organism>
<name>X1BDR9_9ZZZZ</name>
<proteinExistence type="predicted"/>
<comment type="caution">
    <text evidence="1">The sequence shown here is derived from an EMBL/GenBank/DDBJ whole genome shotgun (WGS) entry which is preliminary data.</text>
</comment>
<evidence type="ECO:0000313" key="1">
    <source>
        <dbReference type="EMBL" id="GAG70136.1"/>
    </source>
</evidence>
<gene>
    <name evidence="1" type="ORF">S01H4_18469</name>
</gene>
<sequence length="53" mass="6173">MYKQNTTKSRKKMYEENGTWLGKHYHKTKKHGAARRNIPFTNYGGTVFAVLLA</sequence>
<reference evidence="1" key="1">
    <citation type="journal article" date="2014" name="Front. Microbiol.">
        <title>High frequency of phylogenetically diverse reductive dehalogenase-homologous genes in deep subseafloor sedimentary metagenomes.</title>
        <authorList>
            <person name="Kawai M."/>
            <person name="Futagami T."/>
            <person name="Toyoda A."/>
            <person name="Takaki Y."/>
            <person name="Nishi S."/>
            <person name="Hori S."/>
            <person name="Arai W."/>
            <person name="Tsubouchi T."/>
            <person name="Morono Y."/>
            <person name="Uchiyama I."/>
            <person name="Ito T."/>
            <person name="Fujiyama A."/>
            <person name="Inagaki F."/>
            <person name="Takami H."/>
        </authorList>
    </citation>
    <scope>NUCLEOTIDE SEQUENCE</scope>
    <source>
        <strain evidence="1">Expedition CK06-06</strain>
    </source>
</reference>
<dbReference type="EMBL" id="BART01008191">
    <property type="protein sequence ID" value="GAG70136.1"/>
    <property type="molecule type" value="Genomic_DNA"/>
</dbReference>
<dbReference type="AlphaFoldDB" id="X1BDR9"/>
<accession>X1BDR9</accession>